<feature type="region of interest" description="Disordered" evidence="7">
    <location>
        <begin position="560"/>
        <end position="582"/>
    </location>
</feature>
<evidence type="ECO:0000313" key="9">
    <source>
        <dbReference type="EMBL" id="KAJ2782131.1"/>
    </source>
</evidence>
<dbReference type="Proteomes" id="UP001140217">
    <property type="component" value="Unassembled WGS sequence"/>
</dbReference>
<proteinExistence type="inferred from homology"/>
<dbReference type="OrthoDB" id="2504561at2759"/>
<evidence type="ECO:0000256" key="1">
    <source>
        <dbReference type="ARBA" id="ARBA00007450"/>
    </source>
</evidence>
<comment type="similarity">
    <text evidence="1">Belongs to the APC5 family.</text>
</comment>
<dbReference type="GO" id="GO:0070979">
    <property type="term" value="P:protein K11-linked ubiquitination"/>
    <property type="evidence" value="ECO:0007669"/>
    <property type="project" value="TreeGrafter"/>
</dbReference>
<dbReference type="InterPro" id="IPR026000">
    <property type="entry name" value="Apc5_dom"/>
</dbReference>
<evidence type="ECO:0000256" key="7">
    <source>
        <dbReference type="SAM" id="MobiDB-lite"/>
    </source>
</evidence>
<keyword evidence="4" id="KW-0498">Mitosis</keyword>
<comment type="caution">
    <text evidence="9">The sequence shown here is derived from an EMBL/GenBank/DDBJ whole genome shotgun (WGS) entry which is preliminary data.</text>
</comment>
<keyword evidence="3" id="KW-0132">Cell division</keyword>
<organism evidence="9 10">
    <name type="scientific">Coemansia javaensis</name>
    <dbReference type="NCBI Taxonomy" id="2761396"/>
    <lineage>
        <taxon>Eukaryota</taxon>
        <taxon>Fungi</taxon>
        <taxon>Fungi incertae sedis</taxon>
        <taxon>Zoopagomycota</taxon>
        <taxon>Kickxellomycotina</taxon>
        <taxon>Kickxellomycetes</taxon>
        <taxon>Kickxellales</taxon>
        <taxon>Kickxellaceae</taxon>
        <taxon>Coemansia</taxon>
    </lineage>
</organism>
<evidence type="ECO:0000256" key="5">
    <source>
        <dbReference type="ARBA" id="ARBA00022786"/>
    </source>
</evidence>
<evidence type="ECO:0000256" key="2">
    <source>
        <dbReference type="ARBA" id="ARBA00016066"/>
    </source>
</evidence>
<evidence type="ECO:0000313" key="10">
    <source>
        <dbReference type="Proteomes" id="UP001140217"/>
    </source>
</evidence>
<reference evidence="9" key="1">
    <citation type="submission" date="2022-07" db="EMBL/GenBank/DDBJ databases">
        <title>Phylogenomic reconstructions and comparative analyses of Kickxellomycotina fungi.</title>
        <authorList>
            <person name="Reynolds N.K."/>
            <person name="Stajich J.E."/>
            <person name="Barry K."/>
            <person name="Grigoriev I.V."/>
            <person name="Crous P."/>
            <person name="Smith M.E."/>
        </authorList>
    </citation>
    <scope>NUCLEOTIDE SEQUENCE</scope>
    <source>
        <strain evidence="9">NBRC 105414</strain>
    </source>
</reference>
<name>A0A9W8HIC4_9FUNG</name>
<sequence>MSHGGYLSPSKAVLLVAVEQYARHYDWGAAARAEVARLLVGQLCASAHSPHPWTAATEWSRVRRELDAIRVTGESGDEQTLRVAVGERLAAQLQTVDGLHEFFDGVARLVVVADAQPALDNESAVLLDSESVFGVFVRRCCLAFDQLEFHQVGRFFADCRRAADALLLEDNDDDSPTDASDNDSDNGTLRRSQLELQEHVEHLIAALEAEAAAPVGAAMEAQIRAAGEQLPDHSRLHYLRYLALVRTGESEQCEAALRRFFDSSHDGRAAHQCALLYLAAMRAQLGMGVAARQALDEATHVARDCQDHACLLFIACWDSQLRLARLRDAAPDPQCVRAAQSAIAALIEKAAAMQAHEIQAVGCLQLVDFLLATGAGPREVFEAVVRAQAVAVEHGAVQQQRGACRLAAAQAWQEHGCAWLAQLSAQLAARAPLAERERAQMRRALMCSEAALCAARPDQRQVEAAARGFVHPARADDLAVAAEWLAVRDECLGAPCREPGAEMWCSDPFAARLREARALAAGGYVCEARDALLAIADGPGSPPALAAEIAREMLARMPDPAASAGPLGRGALSGAIAGGRGR</sequence>
<evidence type="ECO:0000256" key="3">
    <source>
        <dbReference type="ARBA" id="ARBA00022618"/>
    </source>
</evidence>
<dbReference type="GO" id="GO:0045842">
    <property type="term" value="P:positive regulation of mitotic metaphase/anaphase transition"/>
    <property type="evidence" value="ECO:0007669"/>
    <property type="project" value="TreeGrafter"/>
</dbReference>
<dbReference type="GO" id="GO:0031145">
    <property type="term" value="P:anaphase-promoting complex-dependent catabolic process"/>
    <property type="evidence" value="ECO:0007669"/>
    <property type="project" value="TreeGrafter"/>
</dbReference>
<keyword evidence="6" id="KW-0131">Cell cycle</keyword>
<dbReference type="InterPro" id="IPR037679">
    <property type="entry name" value="Apc5"/>
</dbReference>
<evidence type="ECO:0000259" key="8">
    <source>
        <dbReference type="Pfam" id="PF12862"/>
    </source>
</evidence>
<evidence type="ECO:0000256" key="4">
    <source>
        <dbReference type="ARBA" id="ARBA00022776"/>
    </source>
</evidence>
<accession>A0A9W8HIC4</accession>
<dbReference type="Pfam" id="PF12862">
    <property type="entry name" value="ANAPC5"/>
    <property type="match status" value="1"/>
</dbReference>
<feature type="domain" description="Anaphase-promoting complex subunit 5" evidence="8">
    <location>
        <begin position="237"/>
        <end position="321"/>
    </location>
</feature>
<protein>
    <recommendedName>
        <fullName evidence="2">Anaphase-promoting complex subunit 5</fullName>
    </recommendedName>
</protein>
<dbReference type="GO" id="GO:0051301">
    <property type="term" value="P:cell division"/>
    <property type="evidence" value="ECO:0007669"/>
    <property type="project" value="UniProtKB-KW"/>
</dbReference>
<dbReference type="AlphaFoldDB" id="A0A9W8HIC4"/>
<gene>
    <name evidence="9" type="primary">ANAPC5</name>
    <name evidence="9" type="ORF">H4R18_002454</name>
</gene>
<dbReference type="PANTHER" id="PTHR12830:SF9">
    <property type="entry name" value="ANAPHASE-PROMOTING COMPLEX SUBUNIT 5"/>
    <property type="match status" value="1"/>
</dbReference>
<evidence type="ECO:0000256" key="6">
    <source>
        <dbReference type="ARBA" id="ARBA00023306"/>
    </source>
</evidence>
<dbReference type="PANTHER" id="PTHR12830">
    <property type="entry name" value="ANAPHASE-PROMOTING COMPLEX SUBUNIT 5"/>
    <property type="match status" value="1"/>
</dbReference>
<keyword evidence="5" id="KW-0833">Ubl conjugation pathway</keyword>
<keyword evidence="10" id="KW-1185">Reference proteome</keyword>
<dbReference type="EMBL" id="JANBUL010000081">
    <property type="protein sequence ID" value="KAJ2782131.1"/>
    <property type="molecule type" value="Genomic_DNA"/>
</dbReference>
<dbReference type="GO" id="GO:0005680">
    <property type="term" value="C:anaphase-promoting complex"/>
    <property type="evidence" value="ECO:0007669"/>
    <property type="project" value="InterPro"/>
</dbReference>